<dbReference type="Proteomes" id="UP000246050">
    <property type="component" value="Unassembled WGS sequence"/>
</dbReference>
<organism evidence="10 11">
    <name type="scientific">Micromonospora sicca</name>
    <dbReference type="NCBI Taxonomy" id="2202420"/>
    <lineage>
        <taxon>Bacteria</taxon>
        <taxon>Bacillati</taxon>
        <taxon>Actinomycetota</taxon>
        <taxon>Actinomycetes</taxon>
        <taxon>Micromonosporales</taxon>
        <taxon>Micromonosporaceae</taxon>
        <taxon>Micromonospora</taxon>
    </lineage>
</organism>
<feature type="transmembrane region" description="Helical" evidence="8">
    <location>
        <begin position="85"/>
        <end position="106"/>
    </location>
</feature>
<feature type="transmembrane region" description="Helical" evidence="8">
    <location>
        <begin position="215"/>
        <end position="236"/>
    </location>
</feature>
<evidence type="ECO:0000313" key="10">
    <source>
        <dbReference type="EMBL" id="PWR13889.1"/>
    </source>
</evidence>
<dbReference type="Gene3D" id="1.10.3720.10">
    <property type="entry name" value="MetI-like"/>
    <property type="match status" value="1"/>
</dbReference>
<protein>
    <submittedName>
        <fullName evidence="10">ABC transporter permease</fullName>
    </submittedName>
</protein>
<dbReference type="EMBL" id="QGKS01000253">
    <property type="protein sequence ID" value="PWR13889.1"/>
    <property type="molecule type" value="Genomic_DNA"/>
</dbReference>
<evidence type="ECO:0000256" key="5">
    <source>
        <dbReference type="ARBA" id="ARBA00022692"/>
    </source>
</evidence>
<dbReference type="AlphaFoldDB" id="A0A317DGI8"/>
<dbReference type="SUPFAM" id="SSF161098">
    <property type="entry name" value="MetI-like"/>
    <property type="match status" value="1"/>
</dbReference>
<dbReference type="GO" id="GO:0055085">
    <property type="term" value="P:transmembrane transport"/>
    <property type="evidence" value="ECO:0007669"/>
    <property type="project" value="InterPro"/>
</dbReference>
<dbReference type="Pfam" id="PF00528">
    <property type="entry name" value="BPD_transp_1"/>
    <property type="match status" value="1"/>
</dbReference>
<comment type="similarity">
    <text evidence="2">Belongs to the binding-protein-dependent transport system permease family. CysTW subfamily.</text>
</comment>
<feature type="domain" description="ABC transmembrane type-1" evidence="9">
    <location>
        <begin position="82"/>
        <end position="288"/>
    </location>
</feature>
<dbReference type="OrthoDB" id="9810794at2"/>
<keyword evidence="3 8" id="KW-0813">Transport</keyword>
<comment type="caution">
    <text evidence="10">The sequence shown here is derived from an EMBL/GenBank/DDBJ whole genome shotgun (WGS) entry which is preliminary data.</text>
</comment>
<evidence type="ECO:0000256" key="2">
    <source>
        <dbReference type="ARBA" id="ARBA00007069"/>
    </source>
</evidence>
<dbReference type="InterPro" id="IPR000515">
    <property type="entry name" value="MetI-like"/>
</dbReference>
<comment type="subcellular location">
    <subcellularLocation>
        <location evidence="1 8">Cell membrane</location>
        <topology evidence="1 8">Multi-pass membrane protein</topology>
    </subcellularLocation>
</comment>
<feature type="transmembrane region" description="Helical" evidence="8">
    <location>
        <begin position="118"/>
        <end position="137"/>
    </location>
</feature>
<dbReference type="GO" id="GO:0005886">
    <property type="term" value="C:plasma membrane"/>
    <property type="evidence" value="ECO:0007669"/>
    <property type="project" value="UniProtKB-SubCell"/>
</dbReference>
<dbReference type="PROSITE" id="PS50928">
    <property type="entry name" value="ABC_TM1"/>
    <property type="match status" value="1"/>
</dbReference>
<reference evidence="10 11" key="1">
    <citation type="submission" date="2018-05" db="EMBL/GenBank/DDBJ databases">
        <title>Micromonosporas from Atacama Desert.</title>
        <authorList>
            <person name="Carro L."/>
            <person name="Golinska P."/>
            <person name="Klenk H.-P."/>
            <person name="Goodfellow M."/>
        </authorList>
    </citation>
    <scope>NUCLEOTIDE SEQUENCE [LARGE SCALE GENOMIC DNA]</scope>
    <source>
        <strain evidence="10 11">4G51</strain>
    </source>
</reference>
<dbReference type="CDD" id="cd06261">
    <property type="entry name" value="TM_PBP2"/>
    <property type="match status" value="1"/>
</dbReference>
<dbReference type="InterPro" id="IPR035906">
    <property type="entry name" value="MetI-like_sf"/>
</dbReference>
<evidence type="ECO:0000256" key="4">
    <source>
        <dbReference type="ARBA" id="ARBA00022475"/>
    </source>
</evidence>
<evidence type="ECO:0000256" key="3">
    <source>
        <dbReference type="ARBA" id="ARBA00022448"/>
    </source>
</evidence>
<proteinExistence type="inferred from homology"/>
<evidence type="ECO:0000313" key="11">
    <source>
        <dbReference type="Proteomes" id="UP000246050"/>
    </source>
</evidence>
<keyword evidence="7 8" id="KW-0472">Membrane</keyword>
<keyword evidence="5 8" id="KW-0812">Transmembrane</keyword>
<evidence type="ECO:0000259" key="9">
    <source>
        <dbReference type="PROSITE" id="PS50928"/>
    </source>
</evidence>
<dbReference type="PANTHER" id="PTHR42929:SF1">
    <property type="entry name" value="INNER MEMBRANE ABC TRANSPORTER PERMEASE PROTEIN YDCU-RELATED"/>
    <property type="match status" value="1"/>
</dbReference>
<evidence type="ECO:0000256" key="7">
    <source>
        <dbReference type="ARBA" id="ARBA00023136"/>
    </source>
</evidence>
<feature type="transmembrane region" description="Helical" evidence="8">
    <location>
        <begin position="271"/>
        <end position="295"/>
    </location>
</feature>
<dbReference type="PANTHER" id="PTHR42929">
    <property type="entry name" value="INNER MEMBRANE ABC TRANSPORTER PERMEASE PROTEIN YDCU-RELATED-RELATED"/>
    <property type="match status" value="1"/>
</dbReference>
<name>A0A317DGI8_9ACTN</name>
<keyword evidence="4" id="KW-1003">Cell membrane</keyword>
<evidence type="ECO:0000256" key="6">
    <source>
        <dbReference type="ARBA" id="ARBA00022989"/>
    </source>
</evidence>
<dbReference type="RefSeq" id="WP_109802828.1">
    <property type="nucleotide sequence ID" value="NZ_QGKS01000253.1"/>
</dbReference>
<gene>
    <name evidence="10" type="ORF">DKT69_18765</name>
</gene>
<accession>A0A317DGI8</accession>
<evidence type="ECO:0000256" key="1">
    <source>
        <dbReference type="ARBA" id="ARBA00004651"/>
    </source>
</evidence>
<feature type="transmembrane region" description="Helical" evidence="8">
    <location>
        <begin position="169"/>
        <end position="190"/>
    </location>
</feature>
<sequence>MVAAVVPPQAGVAAAQPPAPARRRGWLLTLPAVVVLGFLLLAPFLVFTVYAFLQGGFYEVTGTVTLSNFTSAVGSELTRRLTLNALGIGFVTAALTLALGVPLAYAIRYRAGRMEYPLLALVVFSMFTSYLVRIYAWRVILGKDGLLTQVLGPIGLAPQDGSLLFSKPAVVIALVHIFVPYVALVAYAAFRNIPGDFFDLAADLGAGRMQRWRRVVLPLVAPAAASGFLYTFVLAASDYVTPQFLGGTDGNMVGLQISQQFTQFGNYPLGAATSIIVLLLFMLAYAVVTVFLRVLGLNSVVIKG</sequence>
<keyword evidence="6 8" id="KW-1133">Transmembrane helix</keyword>
<evidence type="ECO:0000256" key="8">
    <source>
        <dbReference type="RuleBase" id="RU363032"/>
    </source>
</evidence>
<feature type="transmembrane region" description="Helical" evidence="8">
    <location>
        <begin position="26"/>
        <end position="53"/>
    </location>
</feature>